<name>A0ABU0H7K4_9HYPH</name>
<evidence type="ECO:0000256" key="5">
    <source>
        <dbReference type="ARBA" id="ARBA00023098"/>
    </source>
</evidence>
<dbReference type="Proteomes" id="UP001241603">
    <property type="component" value="Unassembled WGS sequence"/>
</dbReference>
<keyword evidence="5" id="KW-0443">Lipid metabolism</keyword>
<dbReference type="Pfam" id="PF02353">
    <property type="entry name" value="CMAS"/>
    <property type="match status" value="1"/>
</dbReference>
<dbReference type="PANTHER" id="PTHR43667">
    <property type="entry name" value="CYCLOPROPANE-FATTY-ACYL-PHOSPHOLIPID SYNTHASE"/>
    <property type="match status" value="1"/>
</dbReference>
<comment type="caution">
    <text evidence="6">The sequence shown here is derived from an EMBL/GenBank/DDBJ whole genome shotgun (WGS) entry which is preliminary data.</text>
</comment>
<dbReference type="PANTHER" id="PTHR43667:SF2">
    <property type="entry name" value="FATTY ACID C-METHYL TRANSFERASE"/>
    <property type="match status" value="1"/>
</dbReference>
<evidence type="ECO:0000256" key="1">
    <source>
        <dbReference type="ARBA" id="ARBA00010815"/>
    </source>
</evidence>
<sequence length="407" mass="45817">MSVREQNSIFKGVSTSRPLFDLSGRFIARLLDRLRHGRLIIETPAGQRIEGRTALPGPEAILVLHDWRAVRRVVTGGAMGFAEGHMAGEWSSPDLPTLIELLAVNLDNLQPARSGVGLSRFMARLWHGANENSRRGSRRNISFHYDLGNAFYEAWLDRSMQYSSAIYADGDDLESAQLRKLDRIVELMAIQGGESVLEIGFGWGAVAERLAARHGCAVTGLSLSERQLEYANDRLAAAGLNADLRLQDYRDCDGQFDRIVSIEMIEAVGEKYWRQYFDVLRARLAPGGHAVIQAITIAPARFERYRSNPDFIQRHIFPGGMLPTVDIMRREAEAAGLSLGHAESFGASYARTLADWRVRFHAAWHEIEHLGFDARFRRMWDYYLAYCEGGFRAGSIDVGLFTLERRQ</sequence>
<protein>
    <submittedName>
        <fullName evidence="6">Cyclopropane-fatty-acyl-phospholipid synthase</fullName>
        <ecNumber evidence="6">2.1.1.79</ecNumber>
    </submittedName>
</protein>
<gene>
    <name evidence="6" type="ORF">QO014_002683</name>
</gene>
<keyword evidence="7" id="KW-1185">Reference proteome</keyword>
<dbReference type="RefSeq" id="WP_266349184.1">
    <property type="nucleotide sequence ID" value="NZ_JAPKNG010000003.1"/>
</dbReference>
<evidence type="ECO:0000256" key="2">
    <source>
        <dbReference type="ARBA" id="ARBA00022603"/>
    </source>
</evidence>
<dbReference type="SUPFAM" id="SSF53335">
    <property type="entry name" value="S-adenosyl-L-methionine-dependent methyltransferases"/>
    <property type="match status" value="1"/>
</dbReference>
<dbReference type="CDD" id="cd02440">
    <property type="entry name" value="AdoMet_MTases"/>
    <property type="match status" value="1"/>
</dbReference>
<dbReference type="GO" id="GO:0032259">
    <property type="term" value="P:methylation"/>
    <property type="evidence" value="ECO:0007669"/>
    <property type="project" value="UniProtKB-KW"/>
</dbReference>
<evidence type="ECO:0000256" key="3">
    <source>
        <dbReference type="ARBA" id="ARBA00022679"/>
    </source>
</evidence>
<dbReference type="Gene3D" id="3.40.50.150">
    <property type="entry name" value="Vaccinia Virus protein VP39"/>
    <property type="match status" value="1"/>
</dbReference>
<accession>A0ABU0H7K4</accession>
<dbReference type="InterPro" id="IPR029063">
    <property type="entry name" value="SAM-dependent_MTases_sf"/>
</dbReference>
<dbReference type="InterPro" id="IPR003333">
    <property type="entry name" value="CMAS"/>
</dbReference>
<proteinExistence type="inferred from homology"/>
<keyword evidence="4" id="KW-0949">S-adenosyl-L-methionine</keyword>
<evidence type="ECO:0000256" key="4">
    <source>
        <dbReference type="ARBA" id="ARBA00022691"/>
    </source>
</evidence>
<organism evidence="6 7">
    <name type="scientific">Kaistia dalseonensis</name>
    <dbReference type="NCBI Taxonomy" id="410840"/>
    <lineage>
        <taxon>Bacteria</taxon>
        <taxon>Pseudomonadati</taxon>
        <taxon>Pseudomonadota</taxon>
        <taxon>Alphaproteobacteria</taxon>
        <taxon>Hyphomicrobiales</taxon>
        <taxon>Kaistiaceae</taxon>
        <taxon>Kaistia</taxon>
    </lineage>
</organism>
<evidence type="ECO:0000313" key="6">
    <source>
        <dbReference type="EMBL" id="MDQ0438291.1"/>
    </source>
</evidence>
<keyword evidence="3 6" id="KW-0808">Transferase</keyword>
<dbReference type="InterPro" id="IPR050723">
    <property type="entry name" value="CFA/CMAS"/>
</dbReference>
<dbReference type="PIRSF" id="PIRSF003085">
    <property type="entry name" value="CMAS"/>
    <property type="match status" value="1"/>
</dbReference>
<comment type="similarity">
    <text evidence="1">Belongs to the CFA/CMAS family.</text>
</comment>
<keyword evidence="2 6" id="KW-0489">Methyltransferase</keyword>
<dbReference type="EMBL" id="JAUSVO010000003">
    <property type="protein sequence ID" value="MDQ0438291.1"/>
    <property type="molecule type" value="Genomic_DNA"/>
</dbReference>
<dbReference type="EC" id="2.1.1.79" evidence="6"/>
<evidence type="ECO:0000313" key="7">
    <source>
        <dbReference type="Proteomes" id="UP001241603"/>
    </source>
</evidence>
<reference evidence="6 7" key="1">
    <citation type="submission" date="2023-07" db="EMBL/GenBank/DDBJ databases">
        <title>Genomic Encyclopedia of Type Strains, Phase IV (KMG-IV): sequencing the most valuable type-strain genomes for metagenomic binning, comparative biology and taxonomic classification.</title>
        <authorList>
            <person name="Goeker M."/>
        </authorList>
    </citation>
    <scope>NUCLEOTIDE SEQUENCE [LARGE SCALE GENOMIC DNA]</scope>
    <source>
        <strain evidence="6 7">B6-8</strain>
    </source>
</reference>
<dbReference type="GO" id="GO:0008825">
    <property type="term" value="F:cyclopropane-fatty-acyl-phospholipid synthase activity"/>
    <property type="evidence" value="ECO:0007669"/>
    <property type="project" value="UniProtKB-EC"/>
</dbReference>